<dbReference type="Gene3D" id="3.40.190.10">
    <property type="entry name" value="Periplasmic binding protein-like II"/>
    <property type="match status" value="2"/>
</dbReference>
<dbReference type="OrthoDB" id="9762335at2"/>
<evidence type="ECO:0000256" key="9">
    <source>
        <dbReference type="SAM" id="SignalP"/>
    </source>
</evidence>
<evidence type="ECO:0000256" key="2">
    <source>
        <dbReference type="ARBA" id="ARBA00008520"/>
    </source>
</evidence>
<keyword evidence="6 9" id="KW-0732">Signal</keyword>
<dbReference type="AlphaFoldDB" id="A0A5B8LYM0"/>
<evidence type="ECO:0000256" key="8">
    <source>
        <dbReference type="ARBA" id="ARBA00034473"/>
    </source>
</evidence>
<gene>
    <name evidence="10" type="ORF">FPZ08_18790</name>
</gene>
<evidence type="ECO:0000256" key="6">
    <source>
        <dbReference type="ARBA" id="ARBA00022729"/>
    </source>
</evidence>
<proteinExistence type="inferred from homology"/>
<protein>
    <recommendedName>
        <fullName evidence="4">sn-glycerol-3-phosphate-binding periplasmic protein UgpB</fullName>
    </recommendedName>
</protein>
<dbReference type="KEGG" id="dea:FPZ08_18790"/>
<sequence>MMFNRVQAGRFARASLVGMLLSTASFSLIARAQAEEVVTFWHSMGAAHAPTLEALVAEFNAEHAGEIRVDPIFQGAYGDSLAKLTAAIQASTTPTIVQVYEIGTTLMMDLDVAIPLQDVAADAGIDLTEILPAMSSYYTVGGKLQSLPFNASAPMFYYNKDAFRAAGLDPEQPPTTLAEVREMAESLLIKNGDQVSQYGYVSSVDGWFVEQWFARGDQTYCGAGNGREGRANDVTWDNPVLHNILSFWHDIMDDGVGMNAGRVSGDAIAAFVSGRAATLILTSAPMRDIIERSEFEVGVANFPAPIENAQGSVFNGGASIWLLKDHPEAEQAAALEFIKFLASAEAQGKWSSGTGYIPTNIHAAETDAYKKIVATYPDFDKPRQQLESAAQSVASSGCLVGVLPQARPRLNEVIDSVLLGGDIQQAITEGQDAVNGLIANYNRSVGQ</sequence>
<evidence type="ECO:0000256" key="3">
    <source>
        <dbReference type="ARBA" id="ARBA00011557"/>
    </source>
</evidence>
<dbReference type="SUPFAM" id="SSF53850">
    <property type="entry name" value="Periplasmic binding protein-like II"/>
    <property type="match status" value="1"/>
</dbReference>
<keyword evidence="11" id="KW-1185">Reference proteome</keyword>
<dbReference type="GO" id="GO:0042597">
    <property type="term" value="C:periplasmic space"/>
    <property type="evidence" value="ECO:0007669"/>
    <property type="project" value="UniProtKB-SubCell"/>
</dbReference>
<accession>A0A5B8LYM0</accession>
<dbReference type="EMBL" id="CP042304">
    <property type="protein sequence ID" value="QDZ12615.1"/>
    <property type="molecule type" value="Genomic_DNA"/>
</dbReference>
<dbReference type="PANTHER" id="PTHR43649">
    <property type="entry name" value="ARABINOSE-BINDING PROTEIN-RELATED"/>
    <property type="match status" value="1"/>
</dbReference>
<name>A0A5B8LYM0_9HYPH</name>
<evidence type="ECO:0000256" key="5">
    <source>
        <dbReference type="ARBA" id="ARBA00022448"/>
    </source>
</evidence>
<dbReference type="InterPro" id="IPR050490">
    <property type="entry name" value="Bact_solute-bd_prot1"/>
</dbReference>
<evidence type="ECO:0000256" key="4">
    <source>
        <dbReference type="ARBA" id="ARBA00017470"/>
    </source>
</evidence>
<feature type="chain" id="PRO_5022997254" description="sn-glycerol-3-phosphate-binding periplasmic protein UgpB" evidence="9">
    <location>
        <begin position="35"/>
        <end position="447"/>
    </location>
</feature>
<dbReference type="Proteomes" id="UP000315364">
    <property type="component" value="Chromosome"/>
</dbReference>
<keyword evidence="5" id="KW-0813">Transport</keyword>
<dbReference type="RefSeq" id="WP_146291797.1">
    <property type="nucleotide sequence ID" value="NZ_CP042304.1"/>
</dbReference>
<comment type="similarity">
    <text evidence="2">Belongs to the bacterial solute-binding protein 1 family.</text>
</comment>
<keyword evidence="7" id="KW-0574">Periplasm</keyword>
<evidence type="ECO:0000256" key="7">
    <source>
        <dbReference type="ARBA" id="ARBA00022764"/>
    </source>
</evidence>
<dbReference type="Pfam" id="PF13416">
    <property type="entry name" value="SBP_bac_8"/>
    <property type="match status" value="1"/>
</dbReference>
<evidence type="ECO:0000313" key="11">
    <source>
        <dbReference type="Proteomes" id="UP000315364"/>
    </source>
</evidence>
<evidence type="ECO:0000256" key="1">
    <source>
        <dbReference type="ARBA" id="ARBA00004418"/>
    </source>
</evidence>
<dbReference type="PANTHER" id="PTHR43649:SF31">
    <property type="entry name" value="SN-GLYCEROL-3-PHOSPHATE-BINDING PERIPLASMIC PROTEIN UGPB"/>
    <property type="match status" value="1"/>
</dbReference>
<evidence type="ECO:0000313" key="10">
    <source>
        <dbReference type="EMBL" id="QDZ12615.1"/>
    </source>
</evidence>
<feature type="signal peptide" evidence="9">
    <location>
        <begin position="1"/>
        <end position="34"/>
    </location>
</feature>
<comment type="subunit">
    <text evidence="3">The complex is composed of two ATP-binding proteins (UgpC), two transmembrane proteins (UgpA and UgpE) and a solute-binding protein (UgpB).</text>
</comment>
<comment type="subcellular location">
    <subcellularLocation>
        <location evidence="1">Periplasm</location>
    </subcellularLocation>
</comment>
<reference evidence="10 11" key="1">
    <citation type="submission" date="2019-07" db="EMBL/GenBank/DDBJ databases">
        <title>Full genome sequence of Devosia sp. Gsoil 520.</title>
        <authorList>
            <person name="Im W.-T."/>
        </authorList>
    </citation>
    <scope>NUCLEOTIDE SEQUENCE [LARGE SCALE GENOMIC DNA]</scope>
    <source>
        <strain evidence="10 11">Gsoil 520</strain>
    </source>
</reference>
<organism evidence="10 11">
    <name type="scientific">Devosia ginsengisoli</name>
    <dbReference type="NCBI Taxonomy" id="400770"/>
    <lineage>
        <taxon>Bacteria</taxon>
        <taxon>Pseudomonadati</taxon>
        <taxon>Pseudomonadota</taxon>
        <taxon>Alphaproteobacteria</taxon>
        <taxon>Hyphomicrobiales</taxon>
        <taxon>Devosiaceae</taxon>
        <taxon>Devosia</taxon>
    </lineage>
</organism>
<comment type="function">
    <text evidence="8">Part of the ABC transporter complex UgpBAEC involved in sn-glycerol-3-phosphate (G3P) import. Binds G3P.</text>
</comment>
<dbReference type="InterPro" id="IPR006059">
    <property type="entry name" value="SBP"/>
</dbReference>
<dbReference type="CDD" id="cd14748">
    <property type="entry name" value="PBP2_UgpB"/>
    <property type="match status" value="1"/>
</dbReference>